<accession>A0AB39VIN7</accession>
<dbReference type="AlphaFoldDB" id="A0AB39VIN7"/>
<organism evidence="1">
    <name type="scientific">Leptotrichia rugosa</name>
    <dbReference type="NCBI Taxonomy" id="3239302"/>
    <lineage>
        <taxon>Bacteria</taxon>
        <taxon>Fusobacteriati</taxon>
        <taxon>Fusobacteriota</taxon>
        <taxon>Fusobacteriia</taxon>
        <taxon>Fusobacteriales</taxon>
        <taxon>Leptotrichiaceae</taxon>
        <taxon>Leptotrichia</taxon>
    </lineage>
</organism>
<dbReference type="EMBL" id="CP165644">
    <property type="protein sequence ID" value="XDU67128.1"/>
    <property type="molecule type" value="Genomic_DNA"/>
</dbReference>
<name>A0AB39VIN7_9FUSO</name>
<dbReference type="KEGG" id="lrug:AB8B22_01585"/>
<reference evidence="1" key="1">
    <citation type="submission" date="2024-07" db="EMBL/GenBank/DDBJ databases">
        <authorList>
            <person name="Li X.-J."/>
            <person name="Wang X."/>
        </authorList>
    </citation>
    <scope>NUCLEOTIDE SEQUENCE</scope>
    <source>
        <strain evidence="1">HSP-334</strain>
    </source>
</reference>
<sequence>MENIIKNLLNLINSCETKKSEKYSFGFLYKYEIIDEKHILLVGIKDGIENGKLQKFVSFEKFCSKNYVHKITFEENWELLKYILWEKFEIELFEILNFEKEKIKNWDFDYYENEDFNIIFKELIFEMRKNFKLKKIAKKTFEKIEIYEFEIDKIFEEMNGNKTLNLVFDDSLYKNYEFSQNCEFLWENITNFRILNFKINFEKNFYFLNIKFQIESFYEEKNILNYYDIEIPDFLSFPIEEKNEKLLKNNLLLIFYLDSDILYSMILDKLLKNKKNIISKSTVQNGIEIGIGSENLKKEIIFKLVKKFSGKFFVGSENIFLKKDVKKIFYEFLKRNNFKYEKNLFIKFLIMNTGINIYDFHNIDSFFEIVEKISLECAKGG</sequence>
<protein>
    <submittedName>
        <fullName evidence="1">Uncharacterized protein</fullName>
    </submittedName>
</protein>
<proteinExistence type="predicted"/>
<dbReference type="RefSeq" id="WP_369711354.1">
    <property type="nucleotide sequence ID" value="NZ_CP165644.1"/>
</dbReference>
<gene>
    <name evidence="1" type="ORF">AB8B22_01585</name>
</gene>
<evidence type="ECO:0000313" key="1">
    <source>
        <dbReference type="EMBL" id="XDU67128.1"/>
    </source>
</evidence>